<dbReference type="SMART" id="SM00365">
    <property type="entry name" value="LRR_SD22"/>
    <property type="match status" value="4"/>
</dbReference>
<evidence type="ECO:0000256" key="2">
    <source>
        <dbReference type="ARBA" id="ARBA00009634"/>
    </source>
</evidence>
<evidence type="ECO:0000256" key="14">
    <source>
        <dbReference type="SAM" id="SignalP"/>
    </source>
</evidence>
<evidence type="ECO:0000256" key="9">
    <source>
        <dbReference type="ARBA" id="ARBA00022989"/>
    </source>
</evidence>
<protein>
    <recommendedName>
        <fullName evidence="15">TIR domain-containing protein</fullName>
    </recommendedName>
</protein>
<dbReference type="PANTHER" id="PTHR24365">
    <property type="entry name" value="TOLL-LIKE RECEPTOR"/>
    <property type="match status" value="1"/>
</dbReference>
<keyword evidence="10" id="KW-0472">Membrane</keyword>
<dbReference type="FunFam" id="3.80.10.10:FF:001164">
    <property type="entry name" value="GH01279p"/>
    <property type="match status" value="1"/>
</dbReference>
<dbReference type="InterPro" id="IPR035897">
    <property type="entry name" value="Toll_tir_struct_dom_sf"/>
</dbReference>
<dbReference type="PROSITE" id="PS51450">
    <property type="entry name" value="LRR"/>
    <property type="match status" value="2"/>
</dbReference>
<evidence type="ECO:0000256" key="5">
    <source>
        <dbReference type="ARBA" id="ARBA00022692"/>
    </source>
</evidence>
<dbReference type="GO" id="GO:0007165">
    <property type="term" value="P:signal transduction"/>
    <property type="evidence" value="ECO:0007669"/>
    <property type="project" value="InterPro"/>
</dbReference>
<name>A0A3Q3IBW6_MONAL</name>
<evidence type="ECO:0000313" key="17">
    <source>
        <dbReference type="Proteomes" id="UP000261600"/>
    </source>
</evidence>
<dbReference type="RefSeq" id="XP_020461930.1">
    <property type="nucleotide sequence ID" value="XM_020606274.1"/>
</dbReference>
<evidence type="ECO:0000256" key="10">
    <source>
        <dbReference type="ARBA" id="ARBA00023136"/>
    </source>
</evidence>
<keyword evidence="7" id="KW-0677">Repeat</keyword>
<dbReference type="GO" id="GO:0038023">
    <property type="term" value="F:signaling receptor activity"/>
    <property type="evidence" value="ECO:0007669"/>
    <property type="project" value="TreeGrafter"/>
</dbReference>
<evidence type="ECO:0000256" key="12">
    <source>
        <dbReference type="ARBA" id="ARBA00023180"/>
    </source>
</evidence>
<dbReference type="AlphaFoldDB" id="A0A3Q3IBW6"/>
<comment type="similarity">
    <text evidence="2">Belongs to the Toll-like receptor family.</text>
</comment>
<evidence type="ECO:0000256" key="3">
    <source>
        <dbReference type="ARBA" id="ARBA00022588"/>
    </source>
</evidence>
<evidence type="ECO:0000256" key="6">
    <source>
        <dbReference type="ARBA" id="ARBA00022729"/>
    </source>
</evidence>
<dbReference type="PROSITE" id="PS50104">
    <property type="entry name" value="TIR"/>
    <property type="match status" value="1"/>
</dbReference>
<keyword evidence="8" id="KW-0391">Immunity</keyword>
<evidence type="ECO:0000313" key="16">
    <source>
        <dbReference type="Ensembl" id="ENSMALP00000001238.1"/>
    </source>
</evidence>
<keyword evidence="5" id="KW-0812">Transmembrane</keyword>
<dbReference type="InterPro" id="IPR000157">
    <property type="entry name" value="TIR_dom"/>
</dbReference>
<evidence type="ECO:0000256" key="4">
    <source>
        <dbReference type="ARBA" id="ARBA00022614"/>
    </source>
</evidence>
<dbReference type="Pfam" id="PF13855">
    <property type="entry name" value="LRR_8"/>
    <property type="match status" value="3"/>
</dbReference>
<dbReference type="Ensembl" id="ENSMALT00000001282.1">
    <property type="protein sequence ID" value="ENSMALP00000001238.1"/>
    <property type="gene ID" value="ENSMALG00000000943.1"/>
</dbReference>
<dbReference type="SMART" id="SM00255">
    <property type="entry name" value="TIR"/>
    <property type="match status" value="1"/>
</dbReference>
<organism evidence="16 17">
    <name type="scientific">Monopterus albus</name>
    <name type="common">Swamp eel</name>
    <dbReference type="NCBI Taxonomy" id="43700"/>
    <lineage>
        <taxon>Eukaryota</taxon>
        <taxon>Metazoa</taxon>
        <taxon>Chordata</taxon>
        <taxon>Craniata</taxon>
        <taxon>Vertebrata</taxon>
        <taxon>Euteleostomi</taxon>
        <taxon>Actinopterygii</taxon>
        <taxon>Neopterygii</taxon>
        <taxon>Teleostei</taxon>
        <taxon>Neoteleostei</taxon>
        <taxon>Acanthomorphata</taxon>
        <taxon>Anabantaria</taxon>
        <taxon>Synbranchiformes</taxon>
        <taxon>Synbranchidae</taxon>
        <taxon>Monopterus</taxon>
    </lineage>
</organism>
<dbReference type="SUPFAM" id="SSF52200">
    <property type="entry name" value="Toll/Interleukin receptor TIR domain"/>
    <property type="match status" value="1"/>
</dbReference>
<dbReference type="Proteomes" id="UP000261600">
    <property type="component" value="Unplaced"/>
</dbReference>
<dbReference type="SMART" id="SM00369">
    <property type="entry name" value="LRR_TYP"/>
    <property type="match status" value="11"/>
</dbReference>
<evidence type="ECO:0000256" key="11">
    <source>
        <dbReference type="ARBA" id="ARBA00023170"/>
    </source>
</evidence>
<dbReference type="GO" id="GO:0006954">
    <property type="term" value="P:inflammatory response"/>
    <property type="evidence" value="ECO:0007669"/>
    <property type="project" value="UniProtKB-KW"/>
</dbReference>
<dbReference type="GO" id="GO:0005886">
    <property type="term" value="C:plasma membrane"/>
    <property type="evidence" value="ECO:0007669"/>
    <property type="project" value="TreeGrafter"/>
</dbReference>
<keyword evidence="6 14" id="KW-0732">Signal</keyword>
<evidence type="ECO:0000256" key="13">
    <source>
        <dbReference type="ARBA" id="ARBA00023198"/>
    </source>
</evidence>
<evidence type="ECO:0000256" key="7">
    <source>
        <dbReference type="ARBA" id="ARBA00022737"/>
    </source>
</evidence>
<dbReference type="GO" id="GO:0045087">
    <property type="term" value="P:innate immune response"/>
    <property type="evidence" value="ECO:0007669"/>
    <property type="project" value="UniProtKB-KW"/>
</dbReference>
<reference evidence="16" key="2">
    <citation type="submission" date="2025-09" db="UniProtKB">
        <authorList>
            <consortium name="Ensembl"/>
        </authorList>
    </citation>
    <scope>IDENTIFICATION</scope>
</reference>
<dbReference type="GeneID" id="109963609"/>
<feature type="signal peptide" evidence="14">
    <location>
        <begin position="1"/>
        <end position="20"/>
    </location>
</feature>
<dbReference type="Gene3D" id="3.40.50.10140">
    <property type="entry name" value="Toll/interleukin-1 receptor homology (TIR) domain"/>
    <property type="match status" value="1"/>
</dbReference>
<evidence type="ECO:0000256" key="8">
    <source>
        <dbReference type="ARBA" id="ARBA00022859"/>
    </source>
</evidence>
<dbReference type="Pfam" id="PF01582">
    <property type="entry name" value="TIR"/>
    <property type="match status" value="1"/>
</dbReference>
<dbReference type="FunFam" id="3.40.50.10140:FF:000001">
    <property type="entry name" value="Toll-like receptor 2"/>
    <property type="match status" value="1"/>
</dbReference>
<dbReference type="KEGG" id="malb:109963609"/>
<accession>A0A3Q3IBW6</accession>
<dbReference type="SUPFAM" id="SSF52058">
    <property type="entry name" value="L domain-like"/>
    <property type="match status" value="2"/>
</dbReference>
<reference evidence="16" key="1">
    <citation type="submission" date="2025-08" db="UniProtKB">
        <authorList>
            <consortium name="Ensembl"/>
        </authorList>
    </citation>
    <scope>IDENTIFICATION</scope>
</reference>
<comment type="subcellular location">
    <subcellularLocation>
        <location evidence="1">Membrane</location>
        <topology evidence="1">Single-pass type I membrane protein</topology>
    </subcellularLocation>
</comment>
<keyword evidence="17" id="KW-1185">Reference proteome</keyword>
<dbReference type="InterPro" id="IPR003591">
    <property type="entry name" value="Leu-rich_rpt_typical-subtyp"/>
</dbReference>
<dbReference type="STRING" id="43700.ENSMALP00000001238"/>
<keyword evidence="4" id="KW-0433">Leucine-rich repeat</keyword>
<dbReference type="Gene3D" id="3.80.10.10">
    <property type="entry name" value="Ribonuclease Inhibitor"/>
    <property type="match status" value="3"/>
</dbReference>
<evidence type="ECO:0000259" key="15">
    <source>
        <dbReference type="PROSITE" id="PS50104"/>
    </source>
</evidence>
<keyword evidence="9" id="KW-1133">Transmembrane helix</keyword>
<dbReference type="InterPro" id="IPR001611">
    <property type="entry name" value="Leu-rich_rpt"/>
</dbReference>
<dbReference type="InterPro" id="IPR032675">
    <property type="entry name" value="LRR_dom_sf"/>
</dbReference>
<keyword evidence="12" id="KW-0325">Glycoprotein</keyword>
<proteinExistence type="inferred from homology"/>
<keyword evidence="3" id="KW-0399">Innate immunity</keyword>
<sequence>MRRTVLFLLLCNACSCCGFAFKGCSQNYPQTYVMWCSNQHIANISNVISQIPKNITIINLSKNNIRNIPPGSFSHIFGLKDLDMSQNQLVSLKGGEFRGLGVLDCLNLTRNTISHIHPKAFEGLSSLQTLLLAYNTLKTISSSILHFLPVVQNVNLSHNKLTSFSCEEPGGSSTLKHLDFFANNIQRLNVSCFPALEYIRLSNNSKLELQADAFASNPRLKSLLLQTAKIEMFVGLSAETKRNLSWVAFSLFVEKSPLTICGVLKEMDQIKKVEVDLTGSRLPQHNSSLLDCATPPVVILKNANLGNVAQLSLGAGNTSKLYLINCGLKRISRTTFHGFQRLEFLQLNQNKVVIQPDTFKDLPDLSFLSFDKNKIRAIDPKWFIPLKKLTCLSLPKNEITELPPKAFSALTQLKELYLHFNLLKYITKKPFSKLCSLLKLNLSLNIIYYIEEGSFQDLTSLRYLDLSGNRIRRLTPSILSGLMHLRKFVLYNNQLHFRYNEAPFINLTSLEFLEMNYQGPGAQGIGNIGPHFFQGLGHLTSIAIGHTIMANFHPDAFVPLVKLKFLYIAGVNMKTTNLSAAFFPLKRLKRLTLYRVDLDKLPANLMPPDNTLEILKVQSNHLHTVDKSMLDALPRLRTLVVSDNPLTCTCENAWFKSWSIHNPNTQVSYLYNLHCDNDRKSPYLWQFDDTACSYENISFNLFITFSVMDVLFVCVCLAWHTQGPALRYLLLILKAKLRGSRLAVRSKFQYDAFISYSAKDESWVMRELVHNLERPPAGASRLRLCLHHRDFRPGTAVLENIETAIYSSRHTICVVTHHFLHSEWCSMEFQLASLRLLCDGSDVLLLVFLEDIPEHYLSPYTRLRKIVHRKTYLLWPEKPQEQESFWVRLRAALKDSEEEGGGGGGEDELAQLL</sequence>
<dbReference type="OrthoDB" id="1081807at2759"/>
<feature type="chain" id="PRO_5018695057" description="TIR domain-containing protein" evidence="14">
    <location>
        <begin position="21"/>
        <end position="913"/>
    </location>
</feature>
<keyword evidence="11" id="KW-0675">Receptor</keyword>
<dbReference type="PANTHER" id="PTHR24365:SF522">
    <property type="entry name" value="LOW QUALITY PROTEIN: TOLL-LIKE RECEPTOR 13-RELATED"/>
    <property type="match status" value="1"/>
</dbReference>
<keyword evidence="13" id="KW-0395">Inflammatory response</keyword>
<feature type="domain" description="TIR" evidence="15">
    <location>
        <begin position="748"/>
        <end position="893"/>
    </location>
</feature>
<evidence type="ECO:0000256" key="1">
    <source>
        <dbReference type="ARBA" id="ARBA00004479"/>
    </source>
</evidence>